<keyword evidence="1" id="KW-0812">Transmembrane</keyword>
<gene>
    <name evidence="3" type="ORF">A3J64_01940</name>
</gene>
<dbReference type="Proteomes" id="UP000177061">
    <property type="component" value="Unassembled WGS sequence"/>
</dbReference>
<feature type="transmembrane region" description="Helical" evidence="1">
    <location>
        <begin position="270"/>
        <end position="297"/>
    </location>
</feature>
<evidence type="ECO:0000259" key="2">
    <source>
        <dbReference type="PROSITE" id="PS50156"/>
    </source>
</evidence>
<evidence type="ECO:0000256" key="1">
    <source>
        <dbReference type="SAM" id="Phobius"/>
    </source>
</evidence>
<dbReference type="PANTHER" id="PTHR33406:SF13">
    <property type="entry name" value="MEMBRANE PROTEIN YDFJ"/>
    <property type="match status" value="1"/>
</dbReference>
<keyword evidence="1" id="KW-0472">Membrane</keyword>
<feature type="transmembrane region" description="Helical" evidence="1">
    <location>
        <begin position="798"/>
        <end position="822"/>
    </location>
</feature>
<feature type="transmembrane region" description="Helical" evidence="1">
    <location>
        <begin position="773"/>
        <end position="792"/>
    </location>
</feature>
<proteinExistence type="predicted"/>
<dbReference type="AlphaFoldDB" id="A0A1G2FHR0"/>
<dbReference type="PROSITE" id="PS50156">
    <property type="entry name" value="SSD"/>
    <property type="match status" value="1"/>
</dbReference>
<feature type="transmembrane region" description="Helical" evidence="1">
    <location>
        <begin position="379"/>
        <end position="398"/>
    </location>
</feature>
<dbReference type="EMBL" id="MHNB01000004">
    <property type="protein sequence ID" value="OGZ37603.1"/>
    <property type="molecule type" value="Genomic_DNA"/>
</dbReference>
<sequence length="828" mass="94117">MKKIWKFDLRMKAIKYPKITIVIFSILTGIILWGNYKTPQGSVIPKDAIMNKDNPVRKMDEYVSSKKAEGFNPAEPIIFPIKFGKKIGKKEILFPNGIQSKEDLKKIYEWTNRLKDEFGESVISLATIPNFLDEEGELKSEYYINSSLFKSNSGLNIGNWKKGVIADQSVYGIFISQDFKMAYIYYFVDDDAEQMSLMWKVKSFLEEKTFGWIHQFTEFDIHPKDASIGLASWIAGRWIIHQALLLNILMIISGGILFVFPGFRRALHSWLQAAVCVIIFFMSIIWTRGLIGLLWFFGFNVVERVYTLLSYANCIVQGTSFSLHKFGAYNEGREKGLSADEAWQATAGTDRLIARLVIISLGGFLTLWWSFGVRPIADMALASALGLVCLLVFSRYLLPVLSTLLIKNHKVGKTKEIGWLGKKITAVFIQQPLKAAIWINTRFGLKTTAIAMIMVVVVLTIGTIYQIAWPHRNLVIRSKPLEFIPGTLVYKTSKELNRPGYLGFDGLNFLLEPSWTKAEGIYDPRFIQRVQMITKGVSNFPKELGVYQTYSIVKAVQRISSQSFHKPLPTSEKEAGYAFMNIENKLPPIVFRAFYYHNGIRLIVTTSADDSNKMFALREAVENYVRLNFPEIKISSFGRVQTYPEADREIREGKPWNIIGDQILITIFFMVWFLFSWLRFRKTDLTIRPFWGALAMNIPMWFATTGLALIMVKMGIPLDISTAAISAFAINATSDFSFVFLEAFQNTLGETKNAFSAMIAALRQKGAVIIEDAFLNARCFLPLWLFSTFIPIQRIGLMMVIMLVLCLIGTLVILPSVLAITVRKPEKN</sequence>
<organism evidence="3 4">
    <name type="scientific">Candidatus Portnoybacteria bacterium RIFCSPHIGHO2_12_FULL_38_9</name>
    <dbReference type="NCBI Taxonomy" id="1801997"/>
    <lineage>
        <taxon>Bacteria</taxon>
        <taxon>Candidatus Portnoyibacteriota</taxon>
    </lineage>
</organism>
<dbReference type="STRING" id="1801997.A3J64_01940"/>
<feature type="transmembrane region" description="Helical" evidence="1">
    <location>
        <begin position="352"/>
        <end position="372"/>
    </location>
</feature>
<reference evidence="3 4" key="1">
    <citation type="journal article" date="2016" name="Nat. Commun.">
        <title>Thousands of microbial genomes shed light on interconnected biogeochemical processes in an aquifer system.</title>
        <authorList>
            <person name="Anantharaman K."/>
            <person name="Brown C.T."/>
            <person name="Hug L.A."/>
            <person name="Sharon I."/>
            <person name="Castelle C.J."/>
            <person name="Probst A.J."/>
            <person name="Thomas B.C."/>
            <person name="Singh A."/>
            <person name="Wilkins M.J."/>
            <person name="Karaoz U."/>
            <person name="Brodie E.L."/>
            <person name="Williams K.H."/>
            <person name="Hubbard S.S."/>
            <person name="Banfield J.F."/>
        </authorList>
    </citation>
    <scope>NUCLEOTIDE SEQUENCE [LARGE SCALE GENOMIC DNA]</scope>
</reference>
<feature type="transmembrane region" description="Helical" evidence="1">
    <location>
        <begin position="449"/>
        <end position="469"/>
    </location>
</feature>
<accession>A0A1G2FHR0</accession>
<feature type="domain" description="SSD" evidence="2">
    <location>
        <begin position="661"/>
        <end position="820"/>
    </location>
</feature>
<protein>
    <recommendedName>
        <fullName evidence="2">SSD domain-containing protein</fullName>
    </recommendedName>
</protein>
<feature type="transmembrane region" description="Helical" evidence="1">
    <location>
        <begin position="658"/>
        <end position="678"/>
    </location>
</feature>
<dbReference type="GO" id="GO:0005886">
    <property type="term" value="C:plasma membrane"/>
    <property type="evidence" value="ECO:0007669"/>
    <property type="project" value="TreeGrafter"/>
</dbReference>
<name>A0A1G2FHR0_9BACT</name>
<dbReference type="Gene3D" id="1.20.1640.10">
    <property type="entry name" value="Multidrug efflux transporter AcrB transmembrane domain"/>
    <property type="match status" value="2"/>
</dbReference>
<evidence type="ECO:0000313" key="3">
    <source>
        <dbReference type="EMBL" id="OGZ37603.1"/>
    </source>
</evidence>
<feature type="transmembrane region" description="Helical" evidence="1">
    <location>
        <begin position="690"/>
        <end position="712"/>
    </location>
</feature>
<keyword evidence="1" id="KW-1133">Transmembrane helix</keyword>
<dbReference type="InterPro" id="IPR050545">
    <property type="entry name" value="Mycobact_MmpL"/>
</dbReference>
<feature type="transmembrane region" description="Helical" evidence="1">
    <location>
        <begin position="244"/>
        <end position="263"/>
    </location>
</feature>
<feature type="transmembrane region" description="Helical" evidence="1">
    <location>
        <begin position="20"/>
        <end position="36"/>
    </location>
</feature>
<evidence type="ECO:0000313" key="4">
    <source>
        <dbReference type="Proteomes" id="UP000177061"/>
    </source>
</evidence>
<dbReference type="SUPFAM" id="SSF82866">
    <property type="entry name" value="Multidrug efflux transporter AcrB transmembrane domain"/>
    <property type="match status" value="2"/>
</dbReference>
<dbReference type="PANTHER" id="PTHR33406">
    <property type="entry name" value="MEMBRANE PROTEIN MJ1562-RELATED"/>
    <property type="match status" value="1"/>
</dbReference>
<comment type="caution">
    <text evidence="3">The sequence shown here is derived from an EMBL/GenBank/DDBJ whole genome shotgun (WGS) entry which is preliminary data.</text>
</comment>
<dbReference type="InterPro" id="IPR000731">
    <property type="entry name" value="SSD"/>
</dbReference>